<dbReference type="Gene3D" id="3.40.50.300">
    <property type="entry name" value="P-loop containing nucleotide triphosphate hydrolases"/>
    <property type="match status" value="1"/>
</dbReference>
<dbReference type="Proteomes" id="UP000215914">
    <property type="component" value="Unassembled WGS sequence"/>
</dbReference>
<protein>
    <submittedName>
        <fullName evidence="6">AIG1-type guanine nucleotide-binding (G) domain-containing protein</fullName>
    </submittedName>
</protein>
<dbReference type="FunFam" id="3.40.50.300:FF:000840">
    <property type="entry name" value="Immune-associated nucleotide-binding protein 9"/>
    <property type="match status" value="1"/>
</dbReference>
<dbReference type="GO" id="GO:0005525">
    <property type="term" value="F:GTP binding"/>
    <property type="evidence" value="ECO:0007669"/>
    <property type="project" value="UniProtKB-KW"/>
</dbReference>
<dbReference type="Pfam" id="PF04548">
    <property type="entry name" value="AIG1"/>
    <property type="match status" value="1"/>
</dbReference>
<evidence type="ECO:0000256" key="3">
    <source>
        <dbReference type="ARBA" id="ARBA00023134"/>
    </source>
</evidence>
<keyword evidence="7" id="KW-1185">Reference proteome</keyword>
<proteinExistence type="inferred from homology"/>
<dbReference type="PANTHER" id="PTHR10903">
    <property type="entry name" value="GTPASE, IMAP FAMILY MEMBER-RELATED"/>
    <property type="match status" value="1"/>
</dbReference>
<feature type="domain" description="AIG1-type G" evidence="5">
    <location>
        <begin position="13"/>
        <end position="220"/>
    </location>
</feature>
<keyword evidence="4" id="KW-0175">Coiled coil</keyword>
<name>A0A9K3JL37_HELAN</name>
<reference evidence="6" key="2">
    <citation type="submission" date="2020-06" db="EMBL/GenBank/DDBJ databases">
        <title>Helianthus annuus Genome sequencing and assembly Release 2.</title>
        <authorList>
            <person name="Gouzy J."/>
            <person name="Langlade N."/>
            <person name="Munos S."/>
        </authorList>
    </citation>
    <scope>NUCLEOTIDE SEQUENCE</scope>
    <source>
        <tissue evidence="6">Leaves</tissue>
    </source>
</reference>
<dbReference type="PANTHER" id="PTHR10903:SF184">
    <property type="entry name" value="GTP-BINDING PROTEIN A"/>
    <property type="match status" value="1"/>
</dbReference>
<evidence type="ECO:0000256" key="1">
    <source>
        <dbReference type="ARBA" id="ARBA00008535"/>
    </source>
</evidence>
<reference evidence="6" key="1">
    <citation type="journal article" date="2017" name="Nature">
        <title>The sunflower genome provides insights into oil metabolism, flowering and Asterid evolution.</title>
        <authorList>
            <person name="Badouin H."/>
            <person name="Gouzy J."/>
            <person name="Grassa C.J."/>
            <person name="Murat F."/>
            <person name="Staton S.E."/>
            <person name="Cottret L."/>
            <person name="Lelandais-Briere C."/>
            <person name="Owens G.L."/>
            <person name="Carrere S."/>
            <person name="Mayjonade B."/>
            <person name="Legrand L."/>
            <person name="Gill N."/>
            <person name="Kane N.C."/>
            <person name="Bowers J.E."/>
            <person name="Hubner S."/>
            <person name="Bellec A."/>
            <person name="Berard A."/>
            <person name="Berges H."/>
            <person name="Blanchet N."/>
            <person name="Boniface M.C."/>
            <person name="Brunel D."/>
            <person name="Catrice O."/>
            <person name="Chaidir N."/>
            <person name="Claudel C."/>
            <person name="Donnadieu C."/>
            <person name="Faraut T."/>
            <person name="Fievet G."/>
            <person name="Helmstetter N."/>
            <person name="King M."/>
            <person name="Knapp S.J."/>
            <person name="Lai Z."/>
            <person name="Le Paslier M.C."/>
            <person name="Lippi Y."/>
            <person name="Lorenzon L."/>
            <person name="Mandel J.R."/>
            <person name="Marage G."/>
            <person name="Marchand G."/>
            <person name="Marquand E."/>
            <person name="Bret-Mestries E."/>
            <person name="Morien E."/>
            <person name="Nambeesan S."/>
            <person name="Nguyen T."/>
            <person name="Pegot-Espagnet P."/>
            <person name="Pouilly N."/>
            <person name="Raftis F."/>
            <person name="Sallet E."/>
            <person name="Schiex T."/>
            <person name="Thomas J."/>
            <person name="Vandecasteele C."/>
            <person name="Vares D."/>
            <person name="Vear F."/>
            <person name="Vautrin S."/>
            <person name="Crespi M."/>
            <person name="Mangin B."/>
            <person name="Burke J.M."/>
            <person name="Salse J."/>
            <person name="Munos S."/>
            <person name="Vincourt P."/>
            <person name="Rieseberg L.H."/>
            <person name="Langlade N.B."/>
        </authorList>
    </citation>
    <scope>NUCLEOTIDE SEQUENCE</scope>
    <source>
        <tissue evidence="6">Leaves</tissue>
    </source>
</reference>
<dbReference type="InterPro" id="IPR027417">
    <property type="entry name" value="P-loop_NTPase"/>
</dbReference>
<accession>A0A9K3JL37</accession>
<dbReference type="EMBL" id="MNCJ02000317">
    <property type="protein sequence ID" value="KAF5817423.1"/>
    <property type="molecule type" value="Genomic_DNA"/>
</dbReference>
<comment type="caution">
    <text evidence="6">The sequence shown here is derived from an EMBL/GenBank/DDBJ whole genome shotgun (WGS) entry which is preliminary data.</text>
</comment>
<keyword evidence="2" id="KW-0547">Nucleotide-binding</keyword>
<evidence type="ECO:0000313" key="7">
    <source>
        <dbReference type="Proteomes" id="UP000215914"/>
    </source>
</evidence>
<evidence type="ECO:0000256" key="2">
    <source>
        <dbReference type="ARBA" id="ARBA00022741"/>
    </source>
</evidence>
<evidence type="ECO:0000259" key="5">
    <source>
        <dbReference type="PROSITE" id="PS51720"/>
    </source>
</evidence>
<gene>
    <name evidence="6" type="ORF">HanXRQr2_Chr02g0052821</name>
</gene>
<dbReference type="InterPro" id="IPR045058">
    <property type="entry name" value="GIMA/IAN/Toc"/>
</dbReference>
<keyword evidence="3" id="KW-0342">GTP-binding</keyword>
<dbReference type="OrthoDB" id="8954335at2759"/>
<evidence type="ECO:0000313" key="6">
    <source>
        <dbReference type="EMBL" id="KAF5817423.1"/>
    </source>
</evidence>
<dbReference type="CDD" id="cd01852">
    <property type="entry name" value="AIG1"/>
    <property type="match status" value="1"/>
</dbReference>
<comment type="similarity">
    <text evidence="1">Belongs to the TRAFAC class TrmE-Era-EngA-EngB-Septin-like GTPase superfamily. AIG1/Toc34/Toc159-like paraseptin GTPase family. IAN subfamily.</text>
</comment>
<feature type="coiled-coil region" evidence="4">
    <location>
        <begin position="240"/>
        <end position="303"/>
    </location>
</feature>
<evidence type="ECO:0000256" key="4">
    <source>
        <dbReference type="SAM" id="Coils"/>
    </source>
</evidence>
<organism evidence="6 7">
    <name type="scientific">Helianthus annuus</name>
    <name type="common">Common sunflower</name>
    <dbReference type="NCBI Taxonomy" id="4232"/>
    <lineage>
        <taxon>Eukaryota</taxon>
        <taxon>Viridiplantae</taxon>
        <taxon>Streptophyta</taxon>
        <taxon>Embryophyta</taxon>
        <taxon>Tracheophyta</taxon>
        <taxon>Spermatophyta</taxon>
        <taxon>Magnoliopsida</taxon>
        <taxon>eudicotyledons</taxon>
        <taxon>Gunneridae</taxon>
        <taxon>Pentapetalae</taxon>
        <taxon>asterids</taxon>
        <taxon>campanulids</taxon>
        <taxon>Asterales</taxon>
        <taxon>Asteraceae</taxon>
        <taxon>Asteroideae</taxon>
        <taxon>Heliantheae alliance</taxon>
        <taxon>Heliantheae</taxon>
        <taxon>Helianthus</taxon>
    </lineage>
</organism>
<dbReference type="SUPFAM" id="SSF52540">
    <property type="entry name" value="P-loop containing nucleoside triphosphate hydrolases"/>
    <property type="match status" value="1"/>
</dbReference>
<dbReference type="Gramene" id="mRNA:HanXRQr2_Chr02g0052821">
    <property type="protein sequence ID" value="mRNA:HanXRQr2_Chr02g0052821"/>
    <property type="gene ID" value="HanXRQr2_Chr02g0052821"/>
</dbReference>
<dbReference type="InterPro" id="IPR006703">
    <property type="entry name" value="G_AIG1"/>
</dbReference>
<dbReference type="PROSITE" id="PS51720">
    <property type="entry name" value="G_AIG1"/>
    <property type="match status" value="1"/>
</dbReference>
<dbReference type="AlphaFoldDB" id="A0A9K3JL37"/>
<sequence>MGGGCNVDDQEFASALTLVLVGKTGNGKSATGNSILGTKSFQSRRSSSGVTIKSEWKTTKMQDGRVVNVIDTPGLFDISADPGFIWNEIVSCIHMARDGIHAVLVVFSICNRFSEEERAVICGLVDLFGNKIYDYMIIVFTCGDELDEDGKSLDEFLSGCSEQLKEVLCLCGNRCVLFDNRSKDEAKKLSQVHELLSQVNMVLDKNGGKPYSSEIFAMFKKEFAENESLTLNDKQLKPLIELLESKFIEIELKLKKLLEEEQAARLKAEMKAIEVKKKCEENVQGMKEQLDEATEALKHWRCSIM</sequence>